<evidence type="ECO:0000256" key="7">
    <source>
        <dbReference type="ARBA" id="ARBA00023242"/>
    </source>
</evidence>
<dbReference type="GO" id="GO:0043565">
    <property type="term" value="F:sequence-specific DNA binding"/>
    <property type="evidence" value="ECO:0007669"/>
    <property type="project" value="TreeGrafter"/>
</dbReference>
<dbReference type="PROSITE" id="PS00463">
    <property type="entry name" value="ZN2_CY6_FUNGAL_1"/>
    <property type="match status" value="1"/>
</dbReference>
<evidence type="ECO:0000313" key="10">
    <source>
        <dbReference type="EMBL" id="KAF1915101.1"/>
    </source>
</evidence>
<dbReference type="InterPro" id="IPR001138">
    <property type="entry name" value="Zn2Cys6_DnaBD"/>
</dbReference>
<dbReference type="EMBL" id="ML979136">
    <property type="protein sequence ID" value="KAF1915101.1"/>
    <property type="molecule type" value="Genomic_DNA"/>
</dbReference>
<dbReference type="PANTHER" id="PTHR47782">
    <property type="entry name" value="ZN(II)2CYS6 TRANSCRIPTION FACTOR (EUROFUNG)-RELATED"/>
    <property type="match status" value="1"/>
</dbReference>
<gene>
    <name evidence="10" type="ORF">BDU57DRAFT_262465</name>
</gene>
<dbReference type="GO" id="GO:0008270">
    <property type="term" value="F:zinc ion binding"/>
    <property type="evidence" value="ECO:0007669"/>
    <property type="project" value="InterPro"/>
</dbReference>
<dbReference type="InterPro" id="IPR036864">
    <property type="entry name" value="Zn2-C6_fun-type_DNA-bd_sf"/>
</dbReference>
<evidence type="ECO:0000256" key="5">
    <source>
        <dbReference type="ARBA" id="ARBA00023125"/>
    </source>
</evidence>
<feature type="region of interest" description="Disordered" evidence="8">
    <location>
        <begin position="1"/>
        <end position="25"/>
    </location>
</feature>
<comment type="subcellular location">
    <subcellularLocation>
        <location evidence="1">Nucleus</location>
    </subcellularLocation>
</comment>
<evidence type="ECO:0000256" key="1">
    <source>
        <dbReference type="ARBA" id="ARBA00004123"/>
    </source>
</evidence>
<dbReference type="GO" id="GO:0006351">
    <property type="term" value="P:DNA-templated transcription"/>
    <property type="evidence" value="ECO:0007669"/>
    <property type="project" value="InterPro"/>
</dbReference>
<dbReference type="CDD" id="cd12148">
    <property type="entry name" value="fungal_TF_MHR"/>
    <property type="match status" value="1"/>
</dbReference>
<dbReference type="InterPro" id="IPR052202">
    <property type="entry name" value="Yeast_MetPath_Reg"/>
</dbReference>
<reference evidence="10" key="1">
    <citation type="journal article" date="2020" name="Stud. Mycol.">
        <title>101 Dothideomycetes genomes: a test case for predicting lifestyles and emergence of pathogens.</title>
        <authorList>
            <person name="Haridas S."/>
            <person name="Albert R."/>
            <person name="Binder M."/>
            <person name="Bloem J."/>
            <person name="Labutti K."/>
            <person name="Salamov A."/>
            <person name="Andreopoulos B."/>
            <person name="Baker S."/>
            <person name="Barry K."/>
            <person name="Bills G."/>
            <person name="Bluhm B."/>
            <person name="Cannon C."/>
            <person name="Castanera R."/>
            <person name="Culley D."/>
            <person name="Daum C."/>
            <person name="Ezra D."/>
            <person name="Gonzalez J."/>
            <person name="Henrissat B."/>
            <person name="Kuo A."/>
            <person name="Liang C."/>
            <person name="Lipzen A."/>
            <person name="Lutzoni F."/>
            <person name="Magnuson J."/>
            <person name="Mondo S."/>
            <person name="Nolan M."/>
            <person name="Ohm R."/>
            <person name="Pangilinan J."/>
            <person name="Park H.-J."/>
            <person name="Ramirez L."/>
            <person name="Alfaro M."/>
            <person name="Sun H."/>
            <person name="Tritt A."/>
            <person name="Yoshinaga Y."/>
            <person name="Zwiers L.-H."/>
            <person name="Turgeon B."/>
            <person name="Goodwin S."/>
            <person name="Spatafora J."/>
            <person name="Crous P."/>
            <person name="Grigoriev I."/>
        </authorList>
    </citation>
    <scope>NUCLEOTIDE SEQUENCE</scope>
    <source>
        <strain evidence="10">HMLAC05119</strain>
    </source>
</reference>
<dbReference type="PANTHER" id="PTHR47782:SF12">
    <property type="entry name" value="ZN(II)2CYS6 TRANSCRIPTION FACTOR (EUROFUNG)"/>
    <property type="match status" value="1"/>
</dbReference>
<dbReference type="GO" id="GO:0000981">
    <property type="term" value="F:DNA-binding transcription factor activity, RNA polymerase II-specific"/>
    <property type="evidence" value="ECO:0007669"/>
    <property type="project" value="InterPro"/>
</dbReference>
<keyword evidence="4" id="KW-0805">Transcription regulation</keyword>
<keyword evidence="3" id="KW-0862">Zinc</keyword>
<sequence>MNTISSGSPPSPGIEQTNNPRKRQRTACDRCKSRKQRCDDAYPHCSNCAKAGANCSRPPEWKGHSRSYTHALEDQVAYLETQLSMMQRQQRDRSRSRLNEHNLEPSAESGRLPGCDMTPRDRIPQSDHNVADVVGILSLGSGNTQQSYIGSSSGYAMATDLGRMVQATIWNKALYVSAGTEHAENSPMENMTRRITLQELQSDHVELPTDALGKKLISAYLGRIHPRFPFLFRSDVWEAHRFRYVLQQGLQNNDNDKPSFLSAAYKRNGFALFVLNIVYAIGALNLRLTEQYNDTSPEQFYVFAMQHVASVREASPVHNLEATVLLILYHLRSESRNGLWHLTGLAMRTVTDIGLHREASTRDLPSLEAQLRRRLFWSVYALESILAGTLGRPISLSDCDIDQPLPLSINDDDRMSSTLLDQTHTIKAAGQESHPPSNLSQFILLSQLHMFEARIQRSVYRVDRRIVTLQPKMHRLVSDLEAWRQTIPATLQVSERDRIMLHYHRAVRLLLQPFLATMDPGSEMFRRCADAAGQICQIHKRLHQTPEYGHSFVAVHTVFVSGITLLYTLWRGRGNVWSFAISNDIRAASCVLSIMGERAPWIRRFRDTFDVIVEATMANLQGEKNDHEDYATGSYETTQAAPVVDFSIFEDLDVDDNGALDMARELAEWL</sequence>
<feature type="compositionally biased region" description="Basic and acidic residues" evidence="8">
    <location>
        <begin position="89"/>
        <end position="103"/>
    </location>
</feature>
<dbReference type="Proteomes" id="UP000800096">
    <property type="component" value="Unassembled WGS sequence"/>
</dbReference>
<dbReference type="Pfam" id="PF00172">
    <property type="entry name" value="Zn_clus"/>
    <property type="match status" value="1"/>
</dbReference>
<keyword evidence="6" id="KW-0804">Transcription</keyword>
<dbReference type="AlphaFoldDB" id="A0A6A5QH71"/>
<evidence type="ECO:0000313" key="11">
    <source>
        <dbReference type="Proteomes" id="UP000800096"/>
    </source>
</evidence>
<dbReference type="OrthoDB" id="9970124at2759"/>
<keyword evidence="5" id="KW-0238">DNA-binding</keyword>
<evidence type="ECO:0000256" key="3">
    <source>
        <dbReference type="ARBA" id="ARBA00022833"/>
    </source>
</evidence>
<keyword evidence="2" id="KW-0479">Metal-binding</keyword>
<evidence type="ECO:0000256" key="4">
    <source>
        <dbReference type="ARBA" id="ARBA00023015"/>
    </source>
</evidence>
<dbReference type="Gene3D" id="4.10.240.10">
    <property type="entry name" value="Zn(2)-C6 fungal-type DNA-binding domain"/>
    <property type="match status" value="1"/>
</dbReference>
<evidence type="ECO:0000256" key="6">
    <source>
        <dbReference type="ARBA" id="ARBA00023163"/>
    </source>
</evidence>
<accession>A0A6A5QH71</accession>
<evidence type="ECO:0000256" key="8">
    <source>
        <dbReference type="SAM" id="MobiDB-lite"/>
    </source>
</evidence>
<keyword evidence="11" id="KW-1185">Reference proteome</keyword>
<dbReference type="SMART" id="SM00066">
    <property type="entry name" value="GAL4"/>
    <property type="match status" value="1"/>
</dbReference>
<dbReference type="GO" id="GO:0005634">
    <property type="term" value="C:nucleus"/>
    <property type="evidence" value="ECO:0007669"/>
    <property type="project" value="UniProtKB-SubCell"/>
</dbReference>
<dbReference type="InterPro" id="IPR007219">
    <property type="entry name" value="XnlR_reg_dom"/>
</dbReference>
<dbReference type="SMART" id="SM00906">
    <property type="entry name" value="Fungal_trans"/>
    <property type="match status" value="1"/>
</dbReference>
<dbReference type="PROSITE" id="PS50048">
    <property type="entry name" value="ZN2_CY6_FUNGAL_2"/>
    <property type="match status" value="1"/>
</dbReference>
<protein>
    <submittedName>
        <fullName evidence="10">Fungal-specific transcription factor domain-containing protein</fullName>
    </submittedName>
</protein>
<feature type="region of interest" description="Disordered" evidence="8">
    <location>
        <begin position="85"/>
        <end position="115"/>
    </location>
</feature>
<proteinExistence type="predicted"/>
<dbReference type="CDD" id="cd00067">
    <property type="entry name" value="GAL4"/>
    <property type="match status" value="1"/>
</dbReference>
<evidence type="ECO:0000256" key="2">
    <source>
        <dbReference type="ARBA" id="ARBA00022723"/>
    </source>
</evidence>
<feature type="domain" description="Zn(2)-C6 fungal-type" evidence="9">
    <location>
        <begin position="27"/>
        <end position="57"/>
    </location>
</feature>
<evidence type="ECO:0000259" key="9">
    <source>
        <dbReference type="PROSITE" id="PS50048"/>
    </source>
</evidence>
<organism evidence="10 11">
    <name type="scientific">Ampelomyces quisqualis</name>
    <name type="common">Powdery mildew agent</name>
    <dbReference type="NCBI Taxonomy" id="50730"/>
    <lineage>
        <taxon>Eukaryota</taxon>
        <taxon>Fungi</taxon>
        <taxon>Dikarya</taxon>
        <taxon>Ascomycota</taxon>
        <taxon>Pezizomycotina</taxon>
        <taxon>Dothideomycetes</taxon>
        <taxon>Pleosporomycetidae</taxon>
        <taxon>Pleosporales</taxon>
        <taxon>Pleosporineae</taxon>
        <taxon>Phaeosphaeriaceae</taxon>
        <taxon>Ampelomyces</taxon>
    </lineage>
</organism>
<dbReference type="SUPFAM" id="SSF57701">
    <property type="entry name" value="Zn2/Cys6 DNA-binding domain"/>
    <property type="match status" value="1"/>
</dbReference>
<dbReference type="GO" id="GO:0045944">
    <property type="term" value="P:positive regulation of transcription by RNA polymerase II"/>
    <property type="evidence" value="ECO:0007669"/>
    <property type="project" value="TreeGrafter"/>
</dbReference>
<keyword evidence="7" id="KW-0539">Nucleus</keyword>
<name>A0A6A5QH71_AMPQU</name>
<dbReference type="Pfam" id="PF04082">
    <property type="entry name" value="Fungal_trans"/>
    <property type="match status" value="1"/>
</dbReference>